<protein>
    <submittedName>
        <fullName evidence="1">Uncharacterized protein</fullName>
    </submittedName>
</protein>
<evidence type="ECO:0000313" key="1">
    <source>
        <dbReference type="EMBL" id="KYF82478.1"/>
    </source>
</evidence>
<evidence type="ECO:0000313" key="2">
    <source>
        <dbReference type="Proteomes" id="UP000075635"/>
    </source>
</evidence>
<organism evidence="1 2">
    <name type="scientific">Sorangium cellulosum</name>
    <name type="common">Polyangium cellulosum</name>
    <dbReference type="NCBI Taxonomy" id="56"/>
    <lineage>
        <taxon>Bacteria</taxon>
        <taxon>Pseudomonadati</taxon>
        <taxon>Myxococcota</taxon>
        <taxon>Polyangia</taxon>
        <taxon>Polyangiales</taxon>
        <taxon>Polyangiaceae</taxon>
        <taxon>Sorangium</taxon>
    </lineage>
</organism>
<proteinExistence type="predicted"/>
<name>A0A150RRT4_SORCE</name>
<dbReference type="EMBL" id="JEMB01002247">
    <property type="protein sequence ID" value="KYF82478.1"/>
    <property type="molecule type" value="Genomic_DNA"/>
</dbReference>
<comment type="caution">
    <text evidence="1">The sequence shown here is derived from an EMBL/GenBank/DDBJ whole genome shotgun (WGS) entry which is preliminary data.</text>
</comment>
<dbReference type="AlphaFoldDB" id="A0A150RRT4"/>
<accession>A0A150RRT4</accession>
<sequence>MTINGRSTIDILVRNLRCSGINHPTLADPDLAQRRRRRFSGLGWQCLAPADIRRQRPDVLVEDWTWSAPVGLNSESVAIPHRAVEVLYKLRASVPSDGRIRGYVSVSTS</sequence>
<gene>
    <name evidence="1" type="ORF">BE17_29275</name>
</gene>
<dbReference type="Proteomes" id="UP000075635">
    <property type="component" value="Unassembled WGS sequence"/>
</dbReference>
<reference evidence="1 2" key="1">
    <citation type="submission" date="2014-02" db="EMBL/GenBank/DDBJ databases">
        <title>The small core and large imbalanced accessory genome model reveals a collaborative survival strategy of Sorangium cellulosum strains in nature.</title>
        <authorList>
            <person name="Han K."/>
            <person name="Peng R."/>
            <person name="Blom J."/>
            <person name="Li Y.-Z."/>
        </authorList>
    </citation>
    <scope>NUCLEOTIDE SEQUENCE [LARGE SCALE GENOMIC DNA]</scope>
    <source>
        <strain evidence="1 2">So0011-07</strain>
    </source>
</reference>